<keyword evidence="3" id="KW-0378">Hydrolase</keyword>
<dbReference type="Gene3D" id="2.60.40.1080">
    <property type="match status" value="1"/>
</dbReference>
<evidence type="ECO:0000256" key="7">
    <source>
        <dbReference type="PIRSR" id="PIRSR606710-2"/>
    </source>
</evidence>
<dbReference type="GO" id="GO:0045493">
    <property type="term" value="P:xylan catabolic process"/>
    <property type="evidence" value="ECO:0007669"/>
    <property type="project" value="UniProtKB-KW"/>
</dbReference>
<dbReference type="Proteomes" id="UP000295689">
    <property type="component" value="Unassembled WGS sequence"/>
</dbReference>
<dbReference type="CDD" id="cd18618">
    <property type="entry name" value="GH43_Xsa43E-like"/>
    <property type="match status" value="1"/>
</dbReference>
<evidence type="ECO:0000313" key="10">
    <source>
        <dbReference type="Proteomes" id="UP000295689"/>
    </source>
</evidence>
<reference evidence="9 10" key="1">
    <citation type="journal article" date="2015" name="Stand. Genomic Sci.">
        <title>Genomic Encyclopedia of Bacterial and Archaeal Type Strains, Phase III: the genomes of soil and plant-associated and newly described type strains.</title>
        <authorList>
            <person name="Whitman W.B."/>
            <person name="Woyke T."/>
            <person name="Klenk H.P."/>
            <person name="Zhou Y."/>
            <person name="Lilburn T.G."/>
            <person name="Beck B.J."/>
            <person name="De Vos P."/>
            <person name="Vandamme P."/>
            <person name="Eisen J.A."/>
            <person name="Garrity G."/>
            <person name="Hugenholtz P."/>
            <person name="Kyrpides N.C."/>
        </authorList>
    </citation>
    <scope>NUCLEOTIDE SEQUENCE [LARGE SCALE GENOMIC DNA]</scope>
    <source>
        <strain evidence="9 10">CV53</strain>
    </source>
</reference>
<evidence type="ECO:0000256" key="6">
    <source>
        <dbReference type="PIRSR" id="PIRSR606710-1"/>
    </source>
</evidence>
<feature type="domain" description="BIG2" evidence="8">
    <location>
        <begin position="481"/>
        <end position="568"/>
    </location>
</feature>
<dbReference type="CDD" id="cd23265">
    <property type="entry name" value="beta-trefoil_ABD_ABFB-like"/>
    <property type="match status" value="1"/>
</dbReference>
<keyword evidence="2" id="KW-0858">Xylan degradation</keyword>
<feature type="site" description="Important for catalytic activity, responsible for pKa modulation of the active site Glu and correct orientation of both the proton donor and substrate" evidence="7">
    <location>
        <position position="186"/>
    </location>
</feature>
<organism evidence="9 10">
    <name type="scientific">Mesobacillus foraminis</name>
    <dbReference type="NCBI Taxonomy" id="279826"/>
    <lineage>
        <taxon>Bacteria</taxon>
        <taxon>Bacillati</taxon>
        <taxon>Bacillota</taxon>
        <taxon>Bacilli</taxon>
        <taxon>Bacillales</taxon>
        <taxon>Bacillaceae</taxon>
        <taxon>Mesobacillus</taxon>
    </lineage>
</organism>
<dbReference type="InterPro" id="IPR008964">
    <property type="entry name" value="Invasin/intimin_cell_adhesion"/>
</dbReference>
<dbReference type="EMBL" id="SLVV01000010">
    <property type="protein sequence ID" value="TCN22647.1"/>
    <property type="molecule type" value="Genomic_DNA"/>
</dbReference>
<dbReference type="Pfam" id="PF02368">
    <property type="entry name" value="Big_2"/>
    <property type="match status" value="1"/>
</dbReference>
<dbReference type="InterPro" id="IPR007934">
    <property type="entry name" value="AbfB_ABD"/>
</dbReference>
<dbReference type="Gene3D" id="2.80.10.50">
    <property type="match status" value="1"/>
</dbReference>
<comment type="similarity">
    <text evidence="1">Belongs to the glycosyl hydrolase 43 family.</text>
</comment>
<dbReference type="AlphaFoldDB" id="A0A4R2B7H4"/>
<name>A0A4R2B7H4_9BACI</name>
<dbReference type="Pfam" id="PF13385">
    <property type="entry name" value="Laminin_G_3"/>
    <property type="match status" value="1"/>
</dbReference>
<dbReference type="Gene3D" id="2.115.10.20">
    <property type="entry name" value="Glycosyl hydrolase domain, family 43"/>
    <property type="match status" value="1"/>
</dbReference>
<evidence type="ECO:0000256" key="5">
    <source>
        <dbReference type="ARBA" id="ARBA00023295"/>
    </source>
</evidence>
<keyword evidence="10" id="KW-1185">Reference proteome</keyword>
<keyword evidence="2" id="KW-0624">Polysaccharide degradation</keyword>
<accession>A0A4R2B7H4</accession>
<dbReference type="SUPFAM" id="SSF75005">
    <property type="entry name" value="Arabinanase/levansucrase/invertase"/>
    <property type="match status" value="1"/>
</dbReference>
<sequence length="877" mass="97558">MLRRFIVVFFVFSLIIPFHVNGQENTNQESNPESNQVFSGFTGNPVIKERFSADPAALVHDGKAYLYVGHDSAGVNSNFYDLPEWNIYSSTDMEKWTLEGAVPRTIFEWASGNSAWASQAIEKDGKFYWYTTVFNPAQGERGYSIGVAVSDDPVKGWKDAIGKPLVSNSMTDNPPGMGAEPWDNIDPTVFIDDDGQAYMYWGNTHLYYAKLKDNMVELDGEIHQVQINDMQGSFTEAPFLHKYNDKYYLSFAMNWPEDIGYAVSDSPAGPWTYAGKLMDATEGTGTNHSAIIEYEGQWYFIYHTAGLPTGGDYRRSVSIEKLYYNPDGTLKKMNPTASGISGSPELLQVESDQAFVHHSNQDIKLDSLVNNQTNFQWFTVPGLADSGEGYLSFQAENRPGYYLKRNGTSLILAKNNGTEDFKEQATFKVTPGIGNKEWLSFQAYNDEQLYMVQQAKDSLGLSPIHSIEEKSKATFSLKKADVTGVTLDTETKVLEAGSATMLRANVLPVEAPMKGVKFYSSNPNVISVSDSPYMSQDGEVRAIISAKSEGTSKITAITEDGHIAAAMVVEVKEADKKTTKLKHVKVNYDPATREVKIEGFLKKQKDRLVTTRVVDPNGKTEYISQTSTEKNGKFTFDFISKNVSSGEYKVKIFEKDLGEVFQTSFNKSGELTAHYDFNTNFNDQTKNFGTGTITGNRINNEGGNITFSEGINGQAALFDGSSGIRLPNGLIDTHTYSVSLWLNPEQLTQFTTAFFGARDESNWISVVPRGGGNNTLVWSGNMRWYDANTGISIQPNQWTHVAFTVNNGDILVYLNGEKKFSGSNFPDVFTNSDAVFGLGVNYWDLPYKGAMDELKIYSNSVLSEAEIKEFYHNGIHQ</sequence>
<keyword evidence="4" id="KW-0119">Carbohydrate metabolism</keyword>
<evidence type="ECO:0000256" key="1">
    <source>
        <dbReference type="ARBA" id="ARBA00009865"/>
    </source>
</evidence>
<dbReference type="SMART" id="SM00635">
    <property type="entry name" value="BID_2"/>
    <property type="match status" value="1"/>
</dbReference>
<dbReference type="PANTHER" id="PTHR43772">
    <property type="entry name" value="ENDO-1,4-BETA-XYLANASE"/>
    <property type="match status" value="1"/>
</dbReference>
<evidence type="ECO:0000256" key="2">
    <source>
        <dbReference type="ARBA" id="ARBA00022651"/>
    </source>
</evidence>
<feature type="active site" description="Proton acceptor" evidence="6">
    <location>
        <position position="71"/>
    </location>
</feature>
<evidence type="ECO:0000256" key="4">
    <source>
        <dbReference type="ARBA" id="ARBA00023277"/>
    </source>
</evidence>
<dbReference type="GO" id="GO:0046373">
    <property type="term" value="P:L-arabinose metabolic process"/>
    <property type="evidence" value="ECO:0007669"/>
    <property type="project" value="InterPro"/>
</dbReference>
<evidence type="ECO:0000313" key="9">
    <source>
        <dbReference type="EMBL" id="TCN22647.1"/>
    </source>
</evidence>
<keyword evidence="5" id="KW-0326">Glycosidase</keyword>
<evidence type="ECO:0000256" key="3">
    <source>
        <dbReference type="ARBA" id="ARBA00022801"/>
    </source>
</evidence>
<evidence type="ECO:0000259" key="8">
    <source>
        <dbReference type="SMART" id="SM00635"/>
    </source>
</evidence>
<dbReference type="SUPFAM" id="SSF110221">
    <property type="entry name" value="AbfB domain"/>
    <property type="match status" value="1"/>
</dbReference>
<proteinExistence type="inferred from homology"/>
<dbReference type="InterPro" id="IPR006710">
    <property type="entry name" value="Glyco_hydro_43"/>
</dbReference>
<gene>
    <name evidence="9" type="ORF">EV146_110132</name>
</gene>
<dbReference type="InterPro" id="IPR013320">
    <property type="entry name" value="ConA-like_dom_sf"/>
</dbReference>
<dbReference type="InterPro" id="IPR036195">
    <property type="entry name" value="AbfB_ABD_sf"/>
</dbReference>
<dbReference type="InterPro" id="IPR052176">
    <property type="entry name" value="Glycosyl_Hydrlase_43_Enz"/>
</dbReference>
<dbReference type="SUPFAM" id="SSF49899">
    <property type="entry name" value="Concanavalin A-like lectins/glucanases"/>
    <property type="match status" value="1"/>
</dbReference>
<dbReference type="GO" id="GO:0046556">
    <property type="term" value="F:alpha-L-arabinofuranosidase activity"/>
    <property type="evidence" value="ECO:0007669"/>
    <property type="project" value="InterPro"/>
</dbReference>
<dbReference type="PANTHER" id="PTHR43772:SF2">
    <property type="entry name" value="PUTATIVE (AFU_ORTHOLOGUE AFUA_2G04480)-RELATED"/>
    <property type="match status" value="1"/>
</dbReference>
<protein>
    <submittedName>
        <fullName evidence="9">Ig-like protein group 2</fullName>
    </submittedName>
</protein>
<dbReference type="Gene3D" id="2.60.120.200">
    <property type="match status" value="1"/>
</dbReference>
<dbReference type="Pfam" id="PF05270">
    <property type="entry name" value="AbfB"/>
    <property type="match status" value="1"/>
</dbReference>
<dbReference type="InterPro" id="IPR023296">
    <property type="entry name" value="Glyco_hydro_beta-prop_sf"/>
</dbReference>
<dbReference type="Pfam" id="PF04616">
    <property type="entry name" value="Glyco_hydro_43"/>
    <property type="match status" value="1"/>
</dbReference>
<dbReference type="InterPro" id="IPR003343">
    <property type="entry name" value="Big_2"/>
</dbReference>
<dbReference type="SUPFAM" id="SSF49373">
    <property type="entry name" value="Invasin/intimin cell-adhesion fragments"/>
    <property type="match status" value="1"/>
</dbReference>
<feature type="active site" description="Proton donor" evidence="6">
    <location>
        <position position="236"/>
    </location>
</feature>
<comment type="caution">
    <text evidence="9">The sequence shown here is derived from an EMBL/GenBank/DDBJ whole genome shotgun (WGS) entry which is preliminary data.</text>
</comment>